<proteinExistence type="predicted"/>
<gene>
    <name evidence="12" type="ORF">PSON_ATCC_30995.1.T0070442</name>
</gene>
<accession>A0A8S1KG46</accession>
<evidence type="ECO:0000313" key="12">
    <source>
        <dbReference type="EMBL" id="CAD8053607.1"/>
    </source>
</evidence>
<comment type="caution">
    <text evidence="12">The sequence shown here is derived from an EMBL/GenBank/DDBJ whole genome shotgun (WGS) entry which is preliminary data.</text>
</comment>
<dbReference type="InterPro" id="IPR017907">
    <property type="entry name" value="Znf_RING_CS"/>
</dbReference>
<evidence type="ECO:0000256" key="8">
    <source>
        <dbReference type="ARBA" id="ARBA00022833"/>
    </source>
</evidence>
<dbReference type="Pfam" id="PF01485">
    <property type="entry name" value="IBR"/>
    <property type="match status" value="1"/>
</dbReference>
<dbReference type="EC" id="2.3.2.31" evidence="2"/>
<feature type="domain" description="RING-type" evidence="11">
    <location>
        <begin position="1"/>
        <end position="221"/>
    </location>
</feature>
<evidence type="ECO:0000259" key="11">
    <source>
        <dbReference type="PROSITE" id="PS51873"/>
    </source>
</evidence>
<dbReference type="PROSITE" id="PS51873">
    <property type="entry name" value="TRIAD"/>
    <property type="match status" value="1"/>
</dbReference>
<evidence type="ECO:0000256" key="1">
    <source>
        <dbReference type="ARBA" id="ARBA00001798"/>
    </source>
</evidence>
<dbReference type="InterPro" id="IPR031127">
    <property type="entry name" value="E3_UB_ligase_RBR"/>
</dbReference>
<dbReference type="SMART" id="SM00647">
    <property type="entry name" value="IBR"/>
    <property type="match status" value="2"/>
</dbReference>
<dbReference type="CDD" id="cd20335">
    <property type="entry name" value="BRcat_RBR"/>
    <property type="match status" value="1"/>
</dbReference>
<dbReference type="InterPro" id="IPR027370">
    <property type="entry name" value="Znf-RING_euk"/>
</dbReference>
<dbReference type="AlphaFoldDB" id="A0A8S1KG46"/>
<organism evidence="12 13">
    <name type="scientific">Paramecium sonneborni</name>
    <dbReference type="NCBI Taxonomy" id="65129"/>
    <lineage>
        <taxon>Eukaryota</taxon>
        <taxon>Sar</taxon>
        <taxon>Alveolata</taxon>
        <taxon>Ciliophora</taxon>
        <taxon>Intramacronucleata</taxon>
        <taxon>Oligohymenophorea</taxon>
        <taxon>Peniculida</taxon>
        <taxon>Parameciidae</taxon>
        <taxon>Paramecium</taxon>
    </lineage>
</organism>
<evidence type="ECO:0000256" key="5">
    <source>
        <dbReference type="ARBA" id="ARBA00022737"/>
    </source>
</evidence>
<keyword evidence="4" id="KW-0479">Metal-binding</keyword>
<dbReference type="GO" id="GO:0016567">
    <property type="term" value="P:protein ubiquitination"/>
    <property type="evidence" value="ECO:0007669"/>
    <property type="project" value="InterPro"/>
</dbReference>
<reference evidence="12" key="1">
    <citation type="submission" date="2021-01" db="EMBL/GenBank/DDBJ databases">
        <authorList>
            <consortium name="Genoscope - CEA"/>
            <person name="William W."/>
        </authorList>
    </citation>
    <scope>NUCLEOTIDE SEQUENCE</scope>
</reference>
<dbReference type="InterPro" id="IPR001841">
    <property type="entry name" value="Znf_RING"/>
</dbReference>
<dbReference type="GO" id="GO:0061630">
    <property type="term" value="F:ubiquitin protein ligase activity"/>
    <property type="evidence" value="ECO:0007669"/>
    <property type="project" value="UniProtKB-EC"/>
</dbReference>
<evidence type="ECO:0000256" key="7">
    <source>
        <dbReference type="ARBA" id="ARBA00022786"/>
    </source>
</evidence>
<keyword evidence="3" id="KW-0808">Transferase</keyword>
<keyword evidence="7" id="KW-0833">Ubl conjugation pathway</keyword>
<dbReference type="Proteomes" id="UP000692954">
    <property type="component" value="Unassembled WGS sequence"/>
</dbReference>
<evidence type="ECO:0000256" key="6">
    <source>
        <dbReference type="ARBA" id="ARBA00022771"/>
    </source>
</evidence>
<dbReference type="OrthoDB" id="305091at2759"/>
<keyword evidence="5" id="KW-0677">Repeat</keyword>
<comment type="catalytic activity">
    <reaction evidence="1">
        <text>[E2 ubiquitin-conjugating enzyme]-S-ubiquitinyl-L-cysteine + [acceptor protein]-L-lysine = [E2 ubiquitin-conjugating enzyme]-L-cysteine + [acceptor protein]-N(6)-ubiquitinyl-L-lysine.</text>
        <dbReference type="EC" id="2.3.2.31"/>
    </reaction>
</comment>
<name>A0A8S1KG46_9CILI</name>
<evidence type="ECO:0000256" key="9">
    <source>
        <dbReference type="PROSITE-ProRule" id="PRU00175"/>
    </source>
</evidence>
<dbReference type="PROSITE" id="PS00518">
    <property type="entry name" value="ZF_RING_1"/>
    <property type="match status" value="1"/>
</dbReference>
<keyword evidence="13" id="KW-1185">Reference proteome</keyword>
<protein>
    <recommendedName>
        <fullName evidence="2">RBR-type E3 ubiquitin transferase</fullName>
        <ecNumber evidence="2">2.3.2.31</ecNumber>
    </recommendedName>
</protein>
<evidence type="ECO:0000256" key="3">
    <source>
        <dbReference type="ARBA" id="ARBA00022679"/>
    </source>
</evidence>
<evidence type="ECO:0000259" key="10">
    <source>
        <dbReference type="PROSITE" id="PS50089"/>
    </source>
</evidence>
<sequence length="307" mass="36078">MKKTCEICYEQQNVLIIECGHNYCKDCLKNMFFHNGQVDLETFECPQEKCKQKLTEKTLKLIIEDFQTKYEQFLKQGILFGINNNEKLITCLNIKCNSQFLIWKNADYFKCQNCKMEFCLKCKLTKHNGQTCIQALRLKQITKTRLKFLKQVENSSTQKICPHCFIVIEKYSGCNFMTCQSKSCNSKKYFCFQCGEPLQHSESKDHFEDSDPFYGRCNIKINGKWVEQDKLPANNVPCPKCKSQDPLKSKIEGNLLICTSKQCVDKIFCCICQIQLDDKSILNHLDKHEKIKIQQKSWFEKFNIFKK</sequence>
<dbReference type="Pfam" id="PF13445">
    <property type="entry name" value="zf-RING_UBOX"/>
    <property type="match status" value="1"/>
</dbReference>
<feature type="domain" description="RING-type" evidence="10">
    <location>
        <begin position="5"/>
        <end position="49"/>
    </location>
</feature>
<dbReference type="InterPro" id="IPR002867">
    <property type="entry name" value="IBR_dom"/>
</dbReference>
<evidence type="ECO:0000256" key="4">
    <source>
        <dbReference type="ARBA" id="ARBA00022723"/>
    </source>
</evidence>
<dbReference type="EMBL" id="CAJJDN010000007">
    <property type="protein sequence ID" value="CAD8053607.1"/>
    <property type="molecule type" value="Genomic_DNA"/>
</dbReference>
<evidence type="ECO:0000256" key="2">
    <source>
        <dbReference type="ARBA" id="ARBA00012251"/>
    </source>
</evidence>
<dbReference type="PROSITE" id="PS50089">
    <property type="entry name" value="ZF_RING_2"/>
    <property type="match status" value="1"/>
</dbReference>
<dbReference type="GO" id="GO:0008270">
    <property type="term" value="F:zinc ion binding"/>
    <property type="evidence" value="ECO:0007669"/>
    <property type="project" value="UniProtKB-KW"/>
</dbReference>
<keyword evidence="6 9" id="KW-0863">Zinc-finger</keyword>
<dbReference type="PANTHER" id="PTHR11685">
    <property type="entry name" value="RBR FAMILY RING FINGER AND IBR DOMAIN-CONTAINING"/>
    <property type="match status" value="1"/>
</dbReference>
<dbReference type="InterPro" id="IPR044066">
    <property type="entry name" value="TRIAD_supradom"/>
</dbReference>
<evidence type="ECO:0000313" key="13">
    <source>
        <dbReference type="Proteomes" id="UP000692954"/>
    </source>
</evidence>
<dbReference type="SMART" id="SM00184">
    <property type="entry name" value="RING"/>
    <property type="match status" value="1"/>
</dbReference>
<keyword evidence="8" id="KW-0862">Zinc</keyword>